<dbReference type="SMART" id="SM00530">
    <property type="entry name" value="HTH_XRE"/>
    <property type="match status" value="1"/>
</dbReference>
<dbReference type="Gene3D" id="1.10.260.40">
    <property type="entry name" value="lambda repressor-like DNA-binding domains"/>
    <property type="match status" value="1"/>
</dbReference>
<dbReference type="AlphaFoldDB" id="A0A0H2Z8L4"/>
<dbReference type="CDD" id="cd00093">
    <property type="entry name" value="HTH_XRE"/>
    <property type="match status" value="1"/>
</dbReference>
<dbReference type="SUPFAM" id="SSF47413">
    <property type="entry name" value="lambda repressor-like DNA-binding domains"/>
    <property type="match status" value="1"/>
</dbReference>
<dbReference type="EMBL" id="CP000438">
    <property type="protein sequence ID" value="ABJ10451.1"/>
    <property type="molecule type" value="Genomic_DNA"/>
</dbReference>
<proteinExistence type="predicted"/>
<dbReference type="Proteomes" id="UP000000653">
    <property type="component" value="Chromosome"/>
</dbReference>
<dbReference type="InterPro" id="IPR010982">
    <property type="entry name" value="Lambda_DNA-bd_dom_sf"/>
</dbReference>
<accession>A0A0H2Z8L4</accession>
<dbReference type="Pfam" id="PF17765">
    <property type="entry name" value="MLTR_LBD"/>
    <property type="match status" value="1"/>
</dbReference>
<dbReference type="BioCyc" id="PAER208963:G1G74-4023-MONOMER"/>
<name>A0A0H2Z8L4_PSEAB</name>
<evidence type="ECO:0000313" key="2">
    <source>
        <dbReference type="EMBL" id="ABJ10451.1"/>
    </source>
</evidence>
<evidence type="ECO:0000313" key="3">
    <source>
        <dbReference type="Proteomes" id="UP000000653"/>
    </source>
</evidence>
<sequence>MRFWLTRYQFLLILVLALPVCPPEDFAMPLDAPASHAAESPAQPSRAEQLGAFLRRRRESIEPQRVGISRLGRRRTPGLRREEVAQLAGVGVTWYTWLEQGRAVRASEQVIGAIARALLCNETETHHLFNLAGLAAPTSARRVVCEKPSAATQAILDALDPLPAMVQNARFDIRGYNRAYCRLVGIDLAEIPEEDRNCIYLALTHERWRYCMANREEALPRMVGFFRAAMVERMGDPLWERQLQRCLEVSAEFREIWRRNEVMGIENQLKRFRHARCGEFELQQTNWWSAPKNGDRLLVFVPLDDHARDCLEQL</sequence>
<dbReference type="InterPro" id="IPR041413">
    <property type="entry name" value="MLTR_LBD"/>
</dbReference>
<dbReference type="GO" id="GO:0003677">
    <property type="term" value="F:DNA binding"/>
    <property type="evidence" value="ECO:0007669"/>
    <property type="project" value="InterPro"/>
</dbReference>
<dbReference type="InterPro" id="IPR001387">
    <property type="entry name" value="Cro/C1-type_HTH"/>
</dbReference>
<protein>
    <recommendedName>
        <fullName evidence="1">HTH cro/C1-type domain-containing protein</fullName>
    </recommendedName>
</protein>
<organism evidence="2 3">
    <name type="scientific">Pseudomonas aeruginosa (strain UCBPP-PA14)</name>
    <dbReference type="NCBI Taxonomy" id="208963"/>
    <lineage>
        <taxon>Bacteria</taxon>
        <taxon>Pseudomonadati</taxon>
        <taxon>Pseudomonadota</taxon>
        <taxon>Gammaproteobacteria</taxon>
        <taxon>Pseudomonadales</taxon>
        <taxon>Pseudomonadaceae</taxon>
        <taxon>Pseudomonas</taxon>
    </lineage>
</organism>
<feature type="domain" description="HTH cro/C1-type" evidence="1">
    <location>
        <begin position="53"/>
        <end position="125"/>
    </location>
</feature>
<dbReference type="RefSeq" id="WP_003133531.1">
    <property type="nucleotide sequence ID" value="NC_008463.1"/>
</dbReference>
<dbReference type="HOGENOM" id="CLU_057862_2_0_6"/>
<dbReference type="PANTHER" id="PTHR35010">
    <property type="entry name" value="BLL4672 PROTEIN-RELATED"/>
    <property type="match status" value="1"/>
</dbReference>
<reference evidence="2 3" key="1">
    <citation type="journal article" date="2006" name="Genome Biol.">
        <title>Genomic analysis reveals that Pseudomonas aeruginosa virulence is combinatorial.</title>
        <authorList>
            <person name="Lee D.G."/>
            <person name="Urbach J.M."/>
            <person name="Wu G."/>
            <person name="Liberati N.T."/>
            <person name="Feinbaum R.L."/>
            <person name="Miyata S."/>
            <person name="Diggins L.T."/>
            <person name="He J."/>
            <person name="Saucier M."/>
            <person name="Deziel E."/>
            <person name="Friedman L."/>
            <person name="Li L."/>
            <person name="Grills G."/>
            <person name="Montgomery K."/>
            <person name="Kucherlapati R."/>
            <person name="Rahme L.G."/>
            <person name="Ausubel F.M."/>
        </authorList>
    </citation>
    <scope>NUCLEOTIDE SEQUENCE [LARGE SCALE GENOMIC DNA]</scope>
    <source>
        <strain evidence="2 3">UCBPP-PA14</strain>
    </source>
</reference>
<dbReference type="Pfam" id="PF13560">
    <property type="entry name" value="HTH_31"/>
    <property type="match status" value="1"/>
</dbReference>
<dbReference type="PANTHER" id="PTHR35010:SF2">
    <property type="entry name" value="BLL4672 PROTEIN"/>
    <property type="match status" value="1"/>
</dbReference>
<gene>
    <name evidence="2" type="ordered locus">PA14_47890</name>
</gene>
<evidence type="ECO:0000259" key="1">
    <source>
        <dbReference type="SMART" id="SM00530"/>
    </source>
</evidence>
<dbReference type="Gene3D" id="3.30.450.180">
    <property type="match status" value="1"/>
</dbReference>
<dbReference type="KEGG" id="pau:PA14_47890"/>